<accession>A0AAX2ZAA7</accession>
<dbReference type="Proteomes" id="UP001198983">
    <property type="component" value="Chromosome"/>
</dbReference>
<feature type="transmembrane region" description="Helical" evidence="9">
    <location>
        <begin position="316"/>
        <end position="338"/>
    </location>
</feature>
<evidence type="ECO:0000256" key="1">
    <source>
        <dbReference type="ARBA" id="ARBA00004651"/>
    </source>
</evidence>
<sequence>MTENISAVSSNELLLVMASISVLGIIGAYIGEKLKIPDVVIYLLFGVAFGPTFFNLVNINSFPVANEFILTFGSAFILYEGGSEIKLKVLNKVKITVLLLSSFGVFLTAAIIGVSSNAILNLPLQTSILLGAIVASTDPASLIPVFKQVKIQNTLKQTIISESAFNDAFGAILFTSILASITLSQKSSLLETSLQLVFMIIIGLLVGTGVALIGTALASTKIYGIFGKYEAIMSLAVVVFAYEISERLGGSGYMSVFIAGLVTGNKKLFNLWIEDDIYIEGVHFRETISTIARMAIFIVLGTHLDLNSLVKYGWKAFLIALILIFISRPIVVIICTSLDIKAKWSKNEKLFMMWVRETGVIPAALSGIVVSSKVPGYEVISSTVFMCIVITLLVQASTTGIVAKKLNVLEE</sequence>
<evidence type="ECO:0000256" key="2">
    <source>
        <dbReference type="ARBA" id="ARBA00022448"/>
    </source>
</evidence>
<keyword evidence="5 9" id="KW-0812">Transmembrane</keyword>
<evidence type="ECO:0000256" key="3">
    <source>
        <dbReference type="ARBA" id="ARBA00022449"/>
    </source>
</evidence>
<evidence type="ECO:0000313" key="11">
    <source>
        <dbReference type="EMBL" id="UEL46169.1"/>
    </source>
</evidence>
<dbReference type="InterPro" id="IPR038770">
    <property type="entry name" value="Na+/solute_symporter_sf"/>
</dbReference>
<dbReference type="Pfam" id="PF00999">
    <property type="entry name" value="Na_H_Exchanger"/>
    <property type="match status" value="1"/>
</dbReference>
<gene>
    <name evidence="11" type="ORF">JW646_10945</name>
</gene>
<dbReference type="Gene3D" id="1.20.1530.20">
    <property type="match status" value="1"/>
</dbReference>
<feature type="domain" description="Cation/H+ exchanger transmembrane" evidence="10">
    <location>
        <begin position="25"/>
        <end position="405"/>
    </location>
</feature>
<dbReference type="EMBL" id="CP081135">
    <property type="protein sequence ID" value="UEL46169.1"/>
    <property type="molecule type" value="Genomic_DNA"/>
</dbReference>
<dbReference type="GO" id="GO:1902600">
    <property type="term" value="P:proton transmembrane transport"/>
    <property type="evidence" value="ECO:0007669"/>
    <property type="project" value="InterPro"/>
</dbReference>
<evidence type="ECO:0000256" key="4">
    <source>
        <dbReference type="ARBA" id="ARBA00022475"/>
    </source>
</evidence>
<reference evidence="11 12" key="1">
    <citation type="journal article" date="2023" name="Int. J. Syst. Evol. Microbiol.">
        <title>Terrisporobacter hibernicus sp. nov., isolated from bovine faeces in Northern Ireland.</title>
        <authorList>
            <person name="Mitchell M."/>
            <person name="Nguyen S.V."/>
            <person name="Connor M."/>
            <person name="Fairley D.J."/>
            <person name="Donoghue O."/>
            <person name="Marshall H."/>
            <person name="Koolman L."/>
            <person name="McMullan G."/>
            <person name="Schaffer K.E."/>
            <person name="McGrath J.W."/>
            <person name="Fanning S."/>
        </authorList>
    </citation>
    <scope>NUCLEOTIDE SEQUENCE [LARGE SCALE GENOMIC DNA]</scope>
    <source>
        <strain evidence="11 12">MCA3</strain>
    </source>
</reference>
<keyword evidence="2" id="KW-0813">Transport</keyword>
<keyword evidence="3" id="KW-0050">Antiport</keyword>
<evidence type="ECO:0000256" key="5">
    <source>
        <dbReference type="ARBA" id="ARBA00022692"/>
    </source>
</evidence>
<feature type="transmembrane region" description="Helical" evidence="9">
    <location>
        <begin position="225"/>
        <end position="244"/>
    </location>
</feature>
<keyword evidence="6 9" id="KW-1133">Transmembrane helix</keyword>
<dbReference type="KEGG" id="tem:JW646_10945"/>
<dbReference type="GO" id="GO:0015297">
    <property type="term" value="F:antiporter activity"/>
    <property type="evidence" value="ECO:0007669"/>
    <property type="project" value="UniProtKB-KW"/>
</dbReference>
<evidence type="ECO:0000256" key="9">
    <source>
        <dbReference type="SAM" id="Phobius"/>
    </source>
</evidence>
<dbReference type="RefSeq" id="WP_228415204.1">
    <property type="nucleotide sequence ID" value="NZ_CP081135.1"/>
</dbReference>
<dbReference type="PANTHER" id="PTHR32507">
    <property type="entry name" value="NA(+)/H(+) ANTIPORTER 1"/>
    <property type="match status" value="1"/>
</dbReference>
<feature type="transmembrane region" description="Helical" evidence="9">
    <location>
        <begin position="383"/>
        <end position="403"/>
    </location>
</feature>
<keyword evidence="4" id="KW-1003">Cell membrane</keyword>
<comment type="subcellular location">
    <subcellularLocation>
        <location evidence="1">Cell membrane</location>
        <topology evidence="1">Multi-pass membrane protein</topology>
    </subcellularLocation>
</comment>
<protein>
    <submittedName>
        <fullName evidence="11">Cation:proton antiporter</fullName>
    </submittedName>
</protein>
<evidence type="ECO:0000256" key="7">
    <source>
        <dbReference type="ARBA" id="ARBA00023065"/>
    </source>
</evidence>
<evidence type="ECO:0000256" key="6">
    <source>
        <dbReference type="ARBA" id="ARBA00022989"/>
    </source>
</evidence>
<proteinExistence type="predicted"/>
<feature type="transmembrane region" description="Helical" evidence="9">
    <location>
        <begin position="124"/>
        <end position="143"/>
    </location>
</feature>
<keyword evidence="7" id="KW-0406">Ion transport</keyword>
<evidence type="ECO:0000256" key="8">
    <source>
        <dbReference type="ARBA" id="ARBA00023136"/>
    </source>
</evidence>
<evidence type="ECO:0000259" key="10">
    <source>
        <dbReference type="Pfam" id="PF00999"/>
    </source>
</evidence>
<feature type="transmembrane region" description="Helical" evidence="9">
    <location>
        <begin position="164"/>
        <end position="184"/>
    </location>
</feature>
<feature type="transmembrane region" description="Helical" evidence="9">
    <location>
        <begin position="39"/>
        <end position="57"/>
    </location>
</feature>
<organism evidence="11 12">
    <name type="scientific">Terrisporobacter hibernicus</name>
    <dbReference type="NCBI Taxonomy" id="2813371"/>
    <lineage>
        <taxon>Bacteria</taxon>
        <taxon>Bacillati</taxon>
        <taxon>Bacillota</taxon>
        <taxon>Clostridia</taxon>
        <taxon>Peptostreptococcales</taxon>
        <taxon>Peptostreptococcaceae</taxon>
        <taxon>Terrisporobacter</taxon>
    </lineage>
</organism>
<feature type="transmembrane region" description="Helical" evidence="9">
    <location>
        <begin position="13"/>
        <end position="32"/>
    </location>
</feature>
<feature type="transmembrane region" description="Helical" evidence="9">
    <location>
        <begin position="350"/>
        <end position="371"/>
    </location>
</feature>
<feature type="transmembrane region" description="Helical" evidence="9">
    <location>
        <begin position="93"/>
        <end position="112"/>
    </location>
</feature>
<dbReference type="GO" id="GO:0005886">
    <property type="term" value="C:plasma membrane"/>
    <property type="evidence" value="ECO:0007669"/>
    <property type="project" value="UniProtKB-SubCell"/>
</dbReference>
<keyword evidence="12" id="KW-1185">Reference proteome</keyword>
<dbReference type="PANTHER" id="PTHR32507:SF0">
    <property type="entry name" value="NA(+)_H(+) ANTIPORTER 2-RELATED"/>
    <property type="match status" value="1"/>
</dbReference>
<dbReference type="InterPro" id="IPR006153">
    <property type="entry name" value="Cation/H_exchanger_TM"/>
</dbReference>
<dbReference type="AlphaFoldDB" id="A0AAX2ZAA7"/>
<evidence type="ECO:0000313" key="12">
    <source>
        <dbReference type="Proteomes" id="UP001198983"/>
    </source>
</evidence>
<feature type="transmembrane region" description="Helical" evidence="9">
    <location>
        <begin position="196"/>
        <end position="218"/>
    </location>
</feature>
<name>A0AAX2ZAA7_9FIRM</name>
<keyword evidence="8 9" id="KW-0472">Membrane</keyword>